<comment type="similarity">
    <text evidence="1">Belongs to the DNA mismatch repair MutL/HexB family.</text>
</comment>
<dbReference type="InterPro" id="IPR036890">
    <property type="entry name" value="HATPase_C_sf"/>
</dbReference>
<dbReference type="InterPro" id="IPR037198">
    <property type="entry name" value="MutL_C_sf"/>
</dbReference>
<proteinExistence type="inferred from homology"/>
<dbReference type="GO" id="GO:0032300">
    <property type="term" value="C:mismatch repair complex"/>
    <property type="evidence" value="ECO:0007669"/>
    <property type="project" value="InterPro"/>
</dbReference>
<dbReference type="SUPFAM" id="SSF118116">
    <property type="entry name" value="DNA mismatch repair protein MutL"/>
    <property type="match status" value="1"/>
</dbReference>
<dbReference type="Gene3D" id="3.30.1370.100">
    <property type="entry name" value="MutL, C-terminal domain, regulatory subdomain"/>
    <property type="match status" value="1"/>
</dbReference>
<gene>
    <name evidence="3" type="ORF">PUMCH_000518</name>
</gene>
<dbReference type="AlphaFoldDB" id="A0AAX4H4C9"/>
<evidence type="ECO:0000313" key="3">
    <source>
        <dbReference type="EMBL" id="WPK23283.1"/>
    </source>
</evidence>
<dbReference type="EMBL" id="CP138894">
    <property type="protein sequence ID" value="WPK23283.1"/>
    <property type="molecule type" value="Genomic_DNA"/>
</dbReference>
<reference evidence="3 4" key="1">
    <citation type="submission" date="2023-10" db="EMBL/GenBank/DDBJ databases">
        <title>Draft Genome Sequence of Candida saopaulonensis from a very Premature Infant with Sepsis.</title>
        <authorList>
            <person name="Ning Y."/>
            <person name="Dai R."/>
            <person name="Xiao M."/>
            <person name="Xu Y."/>
            <person name="Yan Q."/>
            <person name="Zhang L."/>
        </authorList>
    </citation>
    <scope>NUCLEOTIDE SEQUENCE [LARGE SCALE GENOMIC DNA]</scope>
    <source>
        <strain evidence="3 4">19XY460</strain>
    </source>
</reference>
<accession>A0AAX4H4C9</accession>
<dbReference type="InterPro" id="IPR042120">
    <property type="entry name" value="MutL_C_dimsub"/>
</dbReference>
<dbReference type="KEGG" id="asau:88171587"/>
<evidence type="ECO:0000313" key="4">
    <source>
        <dbReference type="Proteomes" id="UP001338582"/>
    </source>
</evidence>
<dbReference type="RefSeq" id="XP_062875670.1">
    <property type="nucleotide sequence ID" value="XM_063019600.1"/>
</dbReference>
<dbReference type="GO" id="GO:0016887">
    <property type="term" value="F:ATP hydrolysis activity"/>
    <property type="evidence" value="ECO:0007669"/>
    <property type="project" value="InterPro"/>
</dbReference>
<dbReference type="GO" id="GO:0006298">
    <property type="term" value="P:mismatch repair"/>
    <property type="evidence" value="ECO:0007669"/>
    <property type="project" value="InterPro"/>
</dbReference>
<dbReference type="InterPro" id="IPR042121">
    <property type="entry name" value="MutL_C_regsub"/>
</dbReference>
<dbReference type="Proteomes" id="UP001338582">
    <property type="component" value="Chromosome 1"/>
</dbReference>
<protein>
    <recommendedName>
        <fullName evidence="2">MutL C-terminal dimerisation domain-containing protein</fullName>
    </recommendedName>
</protein>
<dbReference type="Gene3D" id="3.30.1540.20">
    <property type="entry name" value="MutL, C-terminal domain, dimerisation subdomain"/>
    <property type="match status" value="1"/>
</dbReference>
<keyword evidence="4" id="KW-1185">Reference proteome</keyword>
<evidence type="ECO:0000259" key="2">
    <source>
        <dbReference type="SMART" id="SM00853"/>
    </source>
</evidence>
<dbReference type="GO" id="GO:0140664">
    <property type="term" value="F:ATP-dependent DNA damage sensor activity"/>
    <property type="evidence" value="ECO:0007669"/>
    <property type="project" value="InterPro"/>
</dbReference>
<dbReference type="Pfam" id="PF08676">
    <property type="entry name" value="MutL_C"/>
    <property type="match status" value="1"/>
</dbReference>
<dbReference type="Gene3D" id="3.30.565.10">
    <property type="entry name" value="Histidine kinase-like ATPase, C-terminal domain"/>
    <property type="match status" value="1"/>
</dbReference>
<feature type="domain" description="MutL C-terminal dimerisation" evidence="2">
    <location>
        <begin position="345"/>
        <end position="507"/>
    </location>
</feature>
<dbReference type="InterPro" id="IPR038973">
    <property type="entry name" value="MutL/Mlh/Pms-like"/>
</dbReference>
<evidence type="ECO:0000256" key="1">
    <source>
        <dbReference type="ARBA" id="ARBA00006082"/>
    </source>
</evidence>
<dbReference type="GO" id="GO:0005524">
    <property type="term" value="F:ATP binding"/>
    <property type="evidence" value="ECO:0007669"/>
    <property type="project" value="InterPro"/>
</dbReference>
<organism evidence="3 4">
    <name type="scientific">Australozyma saopauloensis</name>
    <dbReference type="NCBI Taxonomy" id="291208"/>
    <lineage>
        <taxon>Eukaryota</taxon>
        <taxon>Fungi</taxon>
        <taxon>Dikarya</taxon>
        <taxon>Ascomycota</taxon>
        <taxon>Saccharomycotina</taxon>
        <taxon>Pichiomycetes</taxon>
        <taxon>Metschnikowiaceae</taxon>
        <taxon>Australozyma</taxon>
    </lineage>
</organism>
<name>A0AAX4H4C9_9ASCO</name>
<dbReference type="InterPro" id="IPR014790">
    <property type="entry name" value="MutL_C"/>
</dbReference>
<dbReference type="GeneID" id="88171587"/>
<dbReference type="SMART" id="SM00853">
    <property type="entry name" value="MutL_C"/>
    <property type="match status" value="1"/>
</dbReference>
<sequence length="552" mass="61957">MARVHKLPSELSRRIHAYSVVDSIFTVFLELLCLSLAAEATEISVILDLSSLSIAVLDNGNGFPELMQDNKAPLDSGLNPGLECISSSCAYLFLVAKNGPEINSTSLGQDMDQRVLSTYMKHFQVAESGFRSIVMACRLFSHLPIRARISRAIPRKKLKRQLRKIVFLSLLQNPGTLVSIQFVGENPWLSIKSSNTVEDLFQSLYNAPTLSIDLEDAKIHVVGFVAAVVGCSFQLIKWSDSYVQLTAAERNALNDKLSSRDTLNNLNCNRSRLSFYLEARLCTDQSSLVDIPMPELLQLISPHTHKPQNSQNELRNPQFSAQVQNKSEHFNCTVLDTQALGEAVVLSQIANQILLAHINDGIYFIDQHACDERYQFEQFLSRFLELVGNESVDVGVKLEHPIPFAISDDNQEILEEYRILFFCFGISYKFEAGFCQITHLPFCMKSCSPQDGLLIGASLLTHATKFSSHPIKKYSDWFSQVREIPSCIYDALALSACRLSVKFGQILNTQEQEYLVQNLRQCRLPFQCAHGRPTIIPMTSTDLGSFNDDLQL</sequence>
<dbReference type="PANTHER" id="PTHR10073">
    <property type="entry name" value="DNA MISMATCH REPAIR PROTEIN MLH, PMS, MUTL"/>
    <property type="match status" value="1"/>
</dbReference>
<dbReference type="PANTHER" id="PTHR10073:SF47">
    <property type="entry name" value="DNA MISMATCH REPAIR PROTEIN MLH3"/>
    <property type="match status" value="1"/>
</dbReference>